<reference evidence="5" key="1">
    <citation type="submission" date="2020-03" db="EMBL/GenBank/DDBJ databases">
        <authorList>
            <person name="Weist P."/>
        </authorList>
    </citation>
    <scope>NUCLEOTIDE SEQUENCE</scope>
</reference>
<keyword evidence="6" id="KW-1185">Reference proteome</keyword>
<feature type="transmembrane region" description="Helical" evidence="2">
    <location>
        <begin position="468"/>
        <end position="493"/>
    </location>
</feature>
<dbReference type="EMBL" id="CADEAL010000001">
    <property type="protein sequence ID" value="CAB1412385.1"/>
    <property type="molecule type" value="Genomic_DNA"/>
</dbReference>
<evidence type="ECO:0000313" key="5">
    <source>
        <dbReference type="EMBL" id="CAB1412385.1"/>
    </source>
</evidence>
<dbReference type="InterPro" id="IPR039465">
    <property type="entry name" value="IL-17_rcpt-like"/>
</dbReference>
<keyword evidence="2" id="KW-0812">Transmembrane</keyword>
<dbReference type="GO" id="GO:0030368">
    <property type="term" value="F:interleukin-17 receptor activity"/>
    <property type="evidence" value="ECO:0007669"/>
    <property type="project" value="InterPro"/>
</dbReference>
<feature type="chain" id="PRO_5040256812" description="Interleukin-17 receptor C/E N-terminal domain-containing protein" evidence="3">
    <location>
        <begin position="22"/>
        <end position="547"/>
    </location>
</feature>
<dbReference type="Proteomes" id="UP001153269">
    <property type="component" value="Unassembled WGS sequence"/>
</dbReference>
<dbReference type="PANTHER" id="PTHR15583:SF10">
    <property type="entry name" value="INTERLEUKIN-17 RECEPTOR E-LIKE-RELATED"/>
    <property type="match status" value="1"/>
</dbReference>
<feature type="signal peptide" evidence="3">
    <location>
        <begin position="1"/>
        <end position="21"/>
    </location>
</feature>
<evidence type="ECO:0000259" key="4">
    <source>
        <dbReference type="Pfam" id="PF15037"/>
    </source>
</evidence>
<keyword evidence="1 3" id="KW-0732">Signal</keyword>
<feature type="domain" description="Interleukin-17 receptor C/E N-terminal" evidence="4">
    <location>
        <begin position="98"/>
        <end position="382"/>
    </location>
</feature>
<accession>A0A9N7TGC2</accession>
<name>A0A9N7TGC2_PLEPL</name>
<dbReference type="AlphaFoldDB" id="A0A9N7TGC2"/>
<organism evidence="5 6">
    <name type="scientific">Pleuronectes platessa</name>
    <name type="common">European plaice</name>
    <dbReference type="NCBI Taxonomy" id="8262"/>
    <lineage>
        <taxon>Eukaryota</taxon>
        <taxon>Metazoa</taxon>
        <taxon>Chordata</taxon>
        <taxon>Craniata</taxon>
        <taxon>Vertebrata</taxon>
        <taxon>Euteleostomi</taxon>
        <taxon>Actinopterygii</taxon>
        <taxon>Neopterygii</taxon>
        <taxon>Teleostei</taxon>
        <taxon>Neoteleostei</taxon>
        <taxon>Acanthomorphata</taxon>
        <taxon>Carangaria</taxon>
        <taxon>Pleuronectiformes</taxon>
        <taxon>Pleuronectoidei</taxon>
        <taxon>Pleuronectidae</taxon>
        <taxon>Pleuronectes</taxon>
    </lineage>
</organism>
<evidence type="ECO:0000256" key="1">
    <source>
        <dbReference type="ARBA" id="ARBA00022729"/>
    </source>
</evidence>
<comment type="caution">
    <text evidence="5">The sequence shown here is derived from an EMBL/GenBank/DDBJ whole genome shotgun (WGS) entry which is preliminary data.</text>
</comment>
<proteinExistence type="predicted"/>
<evidence type="ECO:0000256" key="2">
    <source>
        <dbReference type="SAM" id="Phobius"/>
    </source>
</evidence>
<dbReference type="PANTHER" id="PTHR15583">
    <property type="entry name" value="INTERLEUKIN-17 RECEPTOR"/>
    <property type="match status" value="1"/>
</dbReference>
<gene>
    <name evidence="5" type="ORF">PLEPLA_LOCUS76</name>
</gene>
<dbReference type="Pfam" id="PF15037">
    <property type="entry name" value="IL17_R_N"/>
    <property type="match status" value="1"/>
</dbReference>
<evidence type="ECO:0000313" key="6">
    <source>
        <dbReference type="Proteomes" id="UP001153269"/>
    </source>
</evidence>
<protein>
    <recommendedName>
        <fullName evidence="4">Interleukin-17 receptor C/E N-terminal domain-containing protein</fullName>
    </recommendedName>
</protein>
<keyword evidence="2" id="KW-1133">Transmembrane helix</keyword>
<dbReference type="InterPro" id="IPR027841">
    <property type="entry name" value="IL-17_rcpt_C/E_N"/>
</dbReference>
<keyword evidence="2" id="KW-0472">Membrane</keyword>
<evidence type="ECO:0000256" key="3">
    <source>
        <dbReference type="SAM" id="SignalP"/>
    </source>
</evidence>
<sequence length="547" mass="60363">MILWVALLTAHCCLVLNGAAAESTGLERIEKCHTRCSQGLHCKAKPDYIFRPPCQEAAGGLNTSSVFHNVSFSTVLMCEGRQKCSLQLRIKTALQLTESIQGVSICTVTAGMMMSCRILKFTRSSWKAMSGMQVEVENDCTSVSPNQRVQVVVKTLPSFCGITWTGTYNAPACISEDMRRHVPDCITGRLSYNVSLVKKELSVSVSEMMEDHKYNLRLCHKDFLCSGTGTHLLIKKEELGKSVTLPYSRPLPCLCIEGWSAMVDAPRVQVCPFKDRLKELWSGITFDPLEETLSWELACPVATVVALCQTREDGVCVDLPNASRNVSRGKISFTEVDPHPQLCVKFTVGSEFWTRCPFADGRLKEWDVVVARRGDREEVAVTSRVNAAFSVGLCVTPAGAAECRVNATQRVHVGENEAVSLNLTDKVCSSCVQVRRLDVKHAATVILCVEQCNRLAHGVVACGTSWDWIWVFMQVGAWLSGIITLSLLLHVLLSVYQRRRKQRGSEKQQDPPHDGVLPALQTHQHGGILIPDSPLCGNTEKANLLSQ</sequence>